<evidence type="ECO:0000256" key="1">
    <source>
        <dbReference type="SAM" id="SignalP"/>
    </source>
</evidence>
<proteinExistence type="predicted"/>
<comment type="caution">
    <text evidence="2">The sequence shown here is derived from an EMBL/GenBank/DDBJ whole genome shotgun (WGS) entry which is preliminary data.</text>
</comment>
<organism evidence="2 3">
    <name type="scientific">Streptomyces lanatus</name>
    <dbReference type="NCBI Taxonomy" id="66900"/>
    <lineage>
        <taxon>Bacteria</taxon>
        <taxon>Bacillati</taxon>
        <taxon>Actinomycetota</taxon>
        <taxon>Actinomycetes</taxon>
        <taxon>Kitasatosporales</taxon>
        <taxon>Streptomycetaceae</taxon>
        <taxon>Streptomyces</taxon>
    </lineage>
</organism>
<sequence>MKRIVALTSAGVLLASGLTLATAASANAVTCYGGAASYTKKANKYIQPPDLRGYYVTTNRCSDINIKTNSAVDVKVCMRTGHMTYACPDRYTRTTAGQWKVIAYDMKDGFAFNLYFKNSAEHTGKLAF</sequence>
<feature type="signal peptide" evidence="1">
    <location>
        <begin position="1"/>
        <end position="28"/>
    </location>
</feature>
<feature type="chain" id="PRO_5046947093" description="Secreted protein" evidence="1">
    <location>
        <begin position="29"/>
        <end position="128"/>
    </location>
</feature>
<accession>A0ABV1XIZ9</accession>
<gene>
    <name evidence="2" type="ORF">ABT384_02790</name>
</gene>
<keyword evidence="1" id="KW-0732">Signal</keyword>
<dbReference type="RefSeq" id="WP_190068701.1">
    <property type="nucleotide sequence ID" value="NZ_BNBM01000002.1"/>
</dbReference>
<dbReference type="EMBL" id="JBEPFB010000001">
    <property type="protein sequence ID" value="MER7371573.1"/>
    <property type="molecule type" value="Genomic_DNA"/>
</dbReference>
<evidence type="ECO:0000313" key="3">
    <source>
        <dbReference type="Proteomes" id="UP001486207"/>
    </source>
</evidence>
<name>A0ABV1XIZ9_9ACTN</name>
<protein>
    <recommendedName>
        <fullName evidence="4">Secreted protein</fullName>
    </recommendedName>
</protein>
<keyword evidence="3" id="KW-1185">Reference proteome</keyword>
<dbReference type="Proteomes" id="UP001486207">
    <property type="component" value="Unassembled WGS sequence"/>
</dbReference>
<evidence type="ECO:0000313" key="2">
    <source>
        <dbReference type="EMBL" id="MER7371573.1"/>
    </source>
</evidence>
<evidence type="ECO:0008006" key="4">
    <source>
        <dbReference type="Google" id="ProtNLM"/>
    </source>
</evidence>
<reference evidence="2 3" key="1">
    <citation type="submission" date="2024-06" db="EMBL/GenBank/DDBJ databases">
        <title>The Natural Products Discovery Center: Release of the First 8490 Sequenced Strains for Exploring Actinobacteria Biosynthetic Diversity.</title>
        <authorList>
            <person name="Kalkreuter E."/>
            <person name="Kautsar S.A."/>
            <person name="Yang D."/>
            <person name="Bader C.D."/>
            <person name="Teijaro C.N."/>
            <person name="Fluegel L."/>
            <person name="Davis C.M."/>
            <person name="Simpson J.R."/>
            <person name="Lauterbach L."/>
            <person name="Steele A.D."/>
            <person name="Gui C."/>
            <person name="Meng S."/>
            <person name="Li G."/>
            <person name="Viehrig K."/>
            <person name="Ye F."/>
            <person name="Su P."/>
            <person name="Kiefer A.F."/>
            <person name="Nichols A."/>
            <person name="Cepeda A.J."/>
            <person name="Yan W."/>
            <person name="Fan B."/>
            <person name="Jiang Y."/>
            <person name="Adhikari A."/>
            <person name="Zheng C.-J."/>
            <person name="Schuster L."/>
            <person name="Cowan T.M."/>
            <person name="Smanski M.J."/>
            <person name="Chevrette M.G."/>
            <person name="De Carvalho L.P.S."/>
            <person name="Shen B."/>
        </authorList>
    </citation>
    <scope>NUCLEOTIDE SEQUENCE [LARGE SCALE GENOMIC DNA]</scope>
    <source>
        <strain evidence="2 3">NPDC000155</strain>
    </source>
</reference>